<reference evidence="3" key="1">
    <citation type="journal article" date="2023" name="Mol. Phylogenet. Evol.">
        <title>Genome-scale phylogeny and comparative genomics of the fungal order Sordariales.</title>
        <authorList>
            <person name="Hensen N."/>
            <person name="Bonometti L."/>
            <person name="Westerberg I."/>
            <person name="Brannstrom I.O."/>
            <person name="Guillou S."/>
            <person name="Cros-Aarteil S."/>
            <person name="Calhoun S."/>
            <person name="Haridas S."/>
            <person name="Kuo A."/>
            <person name="Mondo S."/>
            <person name="Pangilinan J."/>
            <person name="Riley R."/>
            <person name="LaButti K."/>
            <person name="Andreopoulos B."/>
            <person name="Lipzen A."/>
            <person name="Chen C."/>
            <person name="Yan M."/>
            <person name="Daum C."/>
            <person name="Ng V."/>
            <person name="Clum A."/>
            <person name="Steindorff A."/>
            <person name="Ohm R.A."/>
            <person name="Martin F."/>
            <person name="Silar P."/>
            <person name="Natvig D.O."/>
            <person name="Lalanne C."/>
            <person name="Gautier V."/>
            <person name="Ament-Velasquez S.L."/>
            <person name="Kruys A."/>
            <person name="Hutchinson M.I."/>
            <person name="Powell A.J."/>
            <person name="Barry K."/>
            <person name="Miller A.N."/>
            <person name="Grigoriev I.V."/>
            <person name="Debuchy R."/>
            <person name="Gladieux P."/>
            <person name="Hiltunen Thoren M."/>
            <person name="Johannesson H."/>
        </authorList>
    </citation>
    <scope>NUCLEOTIDE SEQUENCE</scope>
    <source>
        <strain evidence="3">CBS 955.72</strain>
    </source>
</reference>
<feature type="signal peptide" evidence="2">
    <location>
        <begin position="1"/>
        <end position="17"/>
    </location>
</feature>
<dbReference type="Proteomes" id="UP001275084">
    <property type="component" value="Unassembled WGS sequence"/>
</dbReference>
<name>A0AAJ0MKP2_9PEZI</name>
<feature type="region of interest" description="Disordered" evidence="1">
    <location>
        <begin position="238"/>
        <end position="260"/>
    </location>
</feature>
<accession>A0AAJ0MKP2</accession>
<dbReference type="AlphaFoldDB" id="A0AAJ0MKP2"/>
<sequence length="393" mass="44183">MSCLSHLLFAFSHLLSAIMVASPVDLSSNQNMESPRCFLPPSQHGITGWSHRNHGATSQNAALDPIDAALFHPPDAVFHPPDAVFHPPDVALFHRPDPGLFHHPNVAMPMADDPAKRFGLAGLTVLPIPNIDDIATIYTQAEERHAQLEQGTSTQETLIYYNATTSHLNALCATDQHRKYPGRITFFGDEIGLVFFKMLQPVHEFAHLCLFLNIHELLFMMGLSKKYVPVGSSTYKGIGTRQKEGDSGIRPDPPRSAGNQFPTLVIEAGNSESLPRLHRDKDWWFDNSPPNQPEGDVKVVLLIKVYRPTKRIVVERWYRYSQSPCATVLITQHPHKPFSLYDSSHWIVQGAPMVIPFEDVFLRPTEGLEMDIVLTEDFFADMGMRCWRNDTSV</sequence>
<dbReference type="EMBL" id="JAUIQD010000001">
    <property type="protein sequence ID" value="KAK3364021.1"/>
    <property type="molecule type" value="Genomic_DNA"/>
</dbReference>
<comment type="caution">
    <text evidence="3">The sequence shown here is derived from an EMBL/GenBank/DDBJ whole genome shotgun (WGS) entry which is preliminary data.</text>
</comment>
<feature type="compositionally biased region" description="Basic and acidic residues" evidence="1">
    <location>
        <begin position="241"/>
        <end position="253"/>
    </location>
</feature>
<protein>
    <submittedName>
        <fullName evidence="3">Uncharacterized protein</fullName>
    </submittedName>
</protein>
<gene>
    <name evidence="3" type="ORF">B0T25DRAFT_627931</name>
</gene>
<proteinExistence type="predicted"/>
<reference evidence="3" key="2">
    <citation type="submission" date="2023-06" db="EMBL/GenBank/DDBJ databases">
        <authorList>
            <consortium name="Lawrence Berkeley National Laboratory"/>
            <person name="Haridas S."/>
            <person name="Hensen N."/>
            <person name="Bonometti L."/>
            <person name="Westerberg I."/>
            <person name="Brannstrom I.O."/>
            <person name="Guillou S."/>
            <person name="Cros-Aarteil S."/>
            <person name="Calhoun S."/>
            <person name="Kuo A."/>
            <person name="Mondo S."/>
            <person name="Pangilinan J."/>
            <person name="Riley R."/>
            <person name="Labutti K."/>
            <person name="Andreopoulos B."/>
            <person name="Lipzen A."/>
            <person name="Chen C."/>
            <person name="Yanf M."/>
            <person name="Daum C."/>
            <person name="Ng V."/>
            <person name="Clum A."/>
            <person name="Steindorff A."/>
            <person name="Ohm R."/>
            <person name="Martin F."/>
            <person name="Silar P."/>
            <person name="Natvig D."/>
            <person name="Lalanne C."/>
            <person name="Gautier V."/>
            <person name="Ament-Velasquez S.L."/>
            <person name="Kruys A."/>
            <person name="Hutchinson M.I."/>
            <person name="Powell A.J."/>
            <person name="Barry K."/>
            <person name="Miller A.N."/>
            <person name="Grigoriev I.V."/>
            <person name="Debuchy R."/>
            <person name="Gladieux P."/>
            <person name="Thoren M.H."/>
            <person name="Johannesson H."/>
        </authorList>
    </citation>
    <scope>NUCLEOTIDE SEQUENCE</scope>
    <source>
        <strain evidence="3">CBS 955.72</strain>
    </source>
</reference>
<keyword evidence="2" id="KW-0732">Signal</keyword>
<organism evidence="3 4">
    <name type="scientific">Lasiosphaeria hispida</name>
    <dbReference type="NCBI Taxonomy" id="260671"/>
    <lineage>
        <taxon>Eukaryota</taxon>
        <taxon>Fungi</taxon>
        <taxon>Dikarya</taxon>
        <taxon>Ascomycota</taxon>
        <taxon>Pezizomycotina</taxon>
        <taxon>Sordariomycetes</taxon>
        <taxon>Sordariomycetidae</taxon>
        <taxon>Sordariales</taxon>
        <taxon>Lasiosphaeriaceae</taxon>
        <taxon>Lasiosphaeria</taxon>
    </lineage>
</organism>
<evidence type="ECO:0000313" key="3">
    <source>
        <dbReference type="EMBL" id="KAK3364021.1"/>
    </source>
</evidence>
<evidence type="ECO:0000313" key="4">
    <source>
        <dbReference type="Proteomes" id="UP001275084"/>
    </source>
</evidence>
<evidence type="ECO:0000256" key="2">
    <source>
        <dbReference type="SAM" id="SignalP"/>
    </source>
</evidence>
<keyword evidence="4" id="KW-1185">Reference proteome</keyword>
<feature type="chain" id="PRO_5042595324" evidence="2">
    <location>
        <begin position="18"/>
        <end position="393"/>
    </location>
</feature>
<evidence type="ECO:0000256" key="1">
    <source>
        <dbReference type="SAM" id="MobiDB-lite"/>
    </source>
</evidence>